<sequence length="329" mass="37032">MNQNDWRQLLKNPFTAITKIGHAIEMTPRSAIFELQLKRGQLLEYAALAARRGTIDFQRSGTAIRQANALFLYLNAGVQGTMIPFRALRDFPRSRIYTAGYLGATIANYAWNRQFPEYEDIPDYYKYGAFPVMLPSEEYDKRGNKVPHYLLVIPNLREWAAFSGPITYALRKLDKQTPDDVGQFLSAWLPPLNPASQIVGQGGIPVPTQIAQVLTEIAFNRDTFRDREIVPEELANLPPAEQFNEWTSLTARRVGEVLGFSPMKIDFMARGILGGLGTQLITAMDRAIMAIEGEGGDPRIELLLTELEGIQEQSPPEKIPALRQDYLES</sequence>
<evidence type="ECO:0000259" key="1">
    <source>
        <dbReference type="Pfam" id="PF18857"/>
    </source>
</evidence>
<gene>
    <name evidence="2" type="ORF">LCGC14_2737900</name>
</gene>
<dbReference type="AlphaFoldDB" id="A0A0F8Z5B8"/>
<organism evidence="2">
    <name type="scientific">marine sediment metagenome</name>
    <dbReference type="NCBI Taxonomy" id="412755"/>
    <lineage>
        <taxon>unclassified sequences</taxon>
        <taxon>metagenomes</taxon>
        <taxon>ecological metagenomes</taxon>
    </lineage>
</organism>
<dbReference type="InterPro" id="IPR040561">
    <property type="entry name" value="LPD38"/>
</dbReference>
<accession>A0A0F8Z5B8</accession>
<comment type="caution">
    <text evidence="2">The sequence shown here is derived from an EMBL/GenBank/DDBJ whole genome shotgun (WGS) entry which is preliminary data.</text>
</comment>
<reference evidence="2" key="1">
    <citation type="journal article" date="2015" name="Nature">
        <title>Complex archaea that bridge the gap between prokaryotes and eukaryotes.</title>
        <authorList>
            <person name="Spang A."/>
            <person name="Saw J.H."/>
            <person name="Jorgensen S.L."/>
            <person name="Zaremba-Niedzwiedzka K."/>
            <person name="Martijn J."/>
            <person name="Lind A.E."/>
            <person name="van Eijk R."/>
            <person name="Schleper C."/>
            <person name="Guy L."/>
            <person name="Ettema T.J."/>
        </authorList>
    </citation>
    <scope>NUCLEOTIDE SEQUENCE</scope>
</reference>
<evidence type="ECO:0000313" key="2">
    <source>
        <dbReference type="EMBL" id="KKK88962.1"/>
    </source>
</evidence>
<dbReference type="Pfam" id="PF18857">
    <property type="entry name" value="LPD38"/>
    <property type="match status" value="1"/>
</dbReference>
<feature type="non-terminal residue" evidence="2">
    <location>
        <position position="329"/>
    </location>
</feature>
<dbReference type="EMBL" id="LAZR01049727">
    <property type="protein sequence ID" value="KKK88962.1"/>
    <property type="molecule type" value="Genomic_DNA"/>
</dbReference>
<protein>
    <recommendedName>
        <fullName evidence="1">Large polyvalent protein associated domain-containing protein</fullName>
    </recommendedName>
</protein>
<proteinExistence type="predicted"/>
<name>A0A0F8Z5B8_9ZZZZ</name>
<feature type="domain" description="Large polyvalent protein associated" evidence="1">
    <location>
        <begin position="117"/>
        <end position="295"/>
    </location>
</feature>